<evidence type="ECO:0000259" key="3">
    <source>
        <dbReference type="Pfam" id="PF22688"/>
    </source>
</evidence>
<keyword evidence="5" id="KW-1185">Reference proteome</keyword>
<dbReference type="EMBL" id="JAAIKR010000002">
    <property type="protein sequence ID" value="MBR9727108.1"/>
    <property type="molecule type" value="Genomic_DNA"/>
</dbReference>
<dbReference type="InterPro" id="IPR013317">
    <property type="entry name" value="DnaA_dom"/>
</dbReference>
<dbReference type="PANTHER" id="PTHR30050">
    <property type="entry name" value="CHROMOSOMAL REPLICATION INITIATOR PROTEIN DNAA"/>
    <property type="match status" value="1"/>
</dbReference>
<dbReference type="PRINTS" id="PR00051">
    <property type="entry name" value="DNAA"/>
</dbReference>
<dbReference type="Gene3D" id="1.10.8.60">
    <property type="match status" value="1"/>
</dbReference>
<evidence type="ECO:0000256" key="1">
    <source>
        <dbReference type="RuleBase" id="RU004227"/>
    </source>
</evidence>
<dbReference type="Proteomes" id="UP000811844">
    <property type="component" value="Unassembled WGS sequence"/>
</dbReference>
<dbReference type="Pfam" id="PF00308">
    <property type="entry name" value="Bac_DnaA"/>
    <property type="match status" value="1"/>
</dbReference>
<dbReference type="InterPro" id="IPR027417">
    <property type="entry name" value="P-loop_NTPase"/>
</dbReference>
<comment type="caution">
    <text evidence="4">The sequence shown here is derived from an EMBL/GenBank/DDBJ whole genome shotgun (WGS) entry which is preliminary data.</text>
</comment>
<dbReference type="PANTHER" id="PTHR30050:SF5">
    <property type="entry name" value="DNAA REGULATORY INACTIVATOR HDA"/>
    <property type="match status" value="1"/>
</dbReference>
<feature type="domain" description="Hda lid" evidence="3">
    <location>
        <begin position="170"/>
        <end position="234"/>
    </location>
</feature>
<proteinExistence type="inferred from homology"/>
<dbReference type="InterPro" id="IPR055199">
    <property type="entry name" value="Hda_lid"/>
</dbReference>
<comment type="similarity">
    <text evidence="1">Belongs to the DnaA family.</text>
</comment>
<dbReference type="NCBIfam" id="NF005982">
    <property type="entry name" value="PRK08084.1"/>
    <property type="match status" value="1"/>
</dbReference>
<name>A0ABS5HZ92_9GAMM</name>
<evidence type="ECO:0000313" key="5">
    <source>
        <dbReference type="Proteomes" id="UP000811844"/>
    </source>
</evidence>
<evidence type="ECO:0000313" key="4">
    <source>
        <dbReference type="EMBL" id="MBR9727108.1"/>
    </source>
</evidence>
<gene>
    <name evidence="4" type="primary">hda</name>
    <name evidence="4" type="ORF">G3R48_03740</name>
</gene>
<protein>
    <submittedName>
        <fullName evidence="4">DnaA inactivator Hda</fullName>
    </submittedName>
</protein>
<dbReference type="InterPro" id="IPR020591">
    <property type="entry name" value="Chromosome_initiator_DnaA-like"/>
</dbReference>
<dbReference type="Pfam" id="PF22688">
    <property type="entry name" value="Hda_lid"/>
    <property type="match status" value="1"/>
</dbReference>
<dbReference type="NCBIfam" id="TIGR03420">
    <property type="entry name" value="DnaA_homol_Hda"/>
    <property type="match status" value="1"/>
</dbReference>
<organism evidence="4 5">
    <name type="scientific">Shewanella intestini</name>
    <dbReference type="NCBI Taxonomy" id="2017544"/>
    <lineage>
        <taxon>Bacteria</taxon>
        <taxon>Pseudomonadati</taxon>
        <taxon>Pseudomonadota</taxon>
        <taxon>Gammaproteobacteria</taxon>
        <taxon>Alteromonadales</taxon>
        <taxon>Shewanellaceae</taxon>
        <taxon>Shewanella</taxon>
    </lineage>
</organism>
<sequence length="236" mass="26671">MTQEPPRQLSLPVYLPDDETFDSYYPASGNDELIEKLKSCARGTLDGSLYLFGPEKSGRTHLLHAACAQANDLERRTLYIPLGIHASISTALFEGLESMQLICIDDVDAIAGHPVWEEALFHLYNRINEQEDCQLIVSGSASPQEAGFALPDLVSRMQWGLIYQLQPMEDAEKLVALQRRAAMRGLQLPDDVGKFLLNRMARDLRTLFDVLDRLDKASMVHQRKLTIPFIKEMLRL</sequence>
<dbReference type="CDD" id="cd00009">
    <property type="entry name" value="AAA"/>
    <property type="match status" value="1"/>
</dbReference>
<dbReference type="InterPro" id="IPR017788">
    <property type="entry name" value="Hda"/>
</dbReference>
<dbReference type="SUPFAM" id="SSF52540">
    <property type="entry name" value="P-loop containing nucleoside triphosphate hydrolases"/>
    <property type="match status" value="1"/>
</dbReference>
<keyword evidence="1" id="KW-0235">DNA replication</keyword>
<feature type="domain" description="Chromosomal replication initiator protein DnaA ATPAse" evidence="2">
    <location>
        <begin position="47"/>
        <end position="163"/>
    </location>
</feature>
<dbReference type="Gene3D" id="3.40.50.300">
    <property type="entry name" value="P-loop containing nucleotide triphosphate hydrolases"/>
    <property type="match status" value="1"/>
</dbReference>
<dbReference type="RefSeq" id="WP_212593204.1">
    <property type="nucleotide sequence ID" value="NZ_JAAIKR010000002.1"/>
</dbReference>
<reference evidence="4 5" key="1">
    <citation type="submission" date="2020-02" db="EMBL/GenBank/DDBJ databases">
        <title>Shewanella WXL01 sp. nov., a marine bacterium isolated from green algae in Luhuitou Fringing Reef (Northern South China Sea).</title>
        <authorList>
            <person name="Wang X."/>
        </authorList>
    </citation>
    <scope>NUCLEOTIDE SEQUENCE [LARGE SCALE GENOMIC DNA]</scope>
    <source>
        <strain evidence="4 5">MCCC 1A01895</strain>
    </source>
</reference>
<evidence type="ECO:0000259" key="2">
    <source>
        <dbReference type="Pfam" id="PF00308"/>
    </source>
</evidence>
<accession>A0ABS5HZ92</accession>